<keyword evidence="4" id="KW-0479">Metal-binding</keyword>
<feature type="region of interest" description="Disordered" evidence="15">
    <location>
        <begin position="371"/>
        <end position="403"/>
    </location>
</feature>
<dbReference type="PANTHER" id="PTHR23235">
    <property type="entry name" value="KRUEPPEL-LIKE TRANSCRIPTION FACTOR"/>
    <property type="match status" value="1"/>
</dbReference>
<dbReference type="PROSITE" id="PS00028">
    <property type="entry name" value="ZINC_FINGER_C2H2_1"/>
    <property type="match status" value="3"/>
</dbReference>
<dbReference type="Pfam" id="PF00096">
    <property type="entry name" value="zf-C2H2"/>
    <property type="match status" value="3"/>
</dbReference>
<evidence type="ECO:0000256" key="5">
    <source>
        <dbReference type="ARBA" id="ARBA00022737"/>
    </source>
</evidence>
<proteinExistence type="inferred from homology"/>
<accession>A0A8K0K5N2</accession>
<dbReference type="GO" id="GO:0045893">
    <property type="term" value="P:positive regulation of DNA-templated transcription"/>
    <property type="evidence" value="ECO:0007669"/>
    <property type="project" value="UniProtKB-ARBA"/>
</dbReference>
<dbReference type="AlphaFoldDB" id="A0A8K0K5N2"/>
<feature type="domain" description="C2H2-type" evidence="16">
    <location>
        <begin position="410"/>
        <end position="439"/>
    </location>
</feature>
<dbReference type="PROSITE" id="PS50157">
    <property type="entry name" value="ZINC_FINGER_C2H2_2"/>
    <property type="match status" value="3"/>
</dbReference>
<feature type="domain" description="C2H2-type" evidence="16">
    <location>
        <begin position="440"/>
        <end position="469"/>
    </location>
</feature>
<dbReference type="FunFam" id="3.30.160.60:FF:000237">
    <property type="entry name" value="Krueppel-like factor 2"/>
    <property type="match status" value="1"/>
</dbReference>
<feature type="compositionally biased region" description="Pro residues" evidence="15">
    <location>
        <begin position="98"/>
        <end position="134"/>
    </location>
</feature>
<evidence type="ECO:0000256" key="10">
    <source>
        <dbReference type="ARBA" id="ARBA00023125"/>
    </source>
</evidence>
<comment type="subcellular location">
    <subcellularLocation>
        <location evidence="1">Nucleus</location>
    </subcellularLocation>
</comment>
<reference evidence="17" key="1">
    <citation type="submission" date="2013-04" db="EMBL/GenBank/DDBJ databases">
        <authorList>
            <person name="Qu J."/>
            <person name="Murali S.C."/>
            <person name="Bandaranaike D."/>
            <person name="Bellair M."/>
            <person name="Blankenburg K."/>
            <person name="Chao H."/>
            <person name="Dinh H."/>
            <person name="Doddapaneni H."/>
            <person name="Downs B."/>
            <person name="Dugan-Rocha S."/>
            <person name="Elkadiri S."/>
            <person name="Gnanaolivu R.D."/>
            <person name="Hernandez B."/>
            <person name="Javaid M."/>
            <person name="Jayaseelan J.C."/>
            <person name="Lee S."/>
            <person name="Li M."/>
            <person name="Ming W."/>
            <person name="Munidasa M."/>
            <person name="Muniz J."/>
            <person name="Nguyen L."/>
            <person name="Ongeri F."/>
            <person name="Osuji N."/>
            <person name="Pu L.-L."/>
            <person name="Puazo M."/>
            <person name="Qu C."/>
            <person name="Quiroz J."/>
            <person name="Raj R."/>
            <person name="Weissenberger G."/>
            <person name="Xin Y."/>
            <person name="Zou X."/>
            <person name="Han Y."/>
            <person name="Richards S."/>
            <person name="Worley K."/>
            <person name="Muzny D."/>
            <person name="Gibbs R."/>
        </authorList>
    </citation>
    <scope>NUCLEOTIDE SEQUENCE</scope>
    <source>
        <strain evidence="17">Sampled in the wild</strain>
    </source>
</reference>
<keyword evidence="8" id="KW-0832">Ubl conjugation</keyword>
<dbReference type="GO" id="GO:0000978">
    <property type="term" value="F:RNA polymerase II cis-regulatory region sequence-specific DNA binding"/>
    <property type="evidence" value="ECO:0007669"/>
    <property type="project" value="TreeGrafter"/>
</dbReference>
<reference evidence="17" key="2">
    <citation type="submission" date="2017-10" db="EMBL/GenBank/DDBJ databases">
        <title>Ladona fulva Genome sequencing and assembly.</title>
        <authorList>
            <person name="Murali S."/>
            <person name="Richards S."/>
            <person name="Bandaranaike D."/>
            <person name="Bellair M."/>
            <person name="Blankenburg K."/>
            <person name="Chao H."/>
            <person name="Dinh H."/>
            <person name="Doddapaneni H."/>
            <person name="Dugan-Rocha S."/>
            <person name="Elkadiri S."/>
            <person name="Gnanaolivu R."/>
            <person name="Hernandez B."/>
            <person name="Skinner E."/>
            <person name="Javaid M."/>
            <person name="Lee S."/>
            <person name="Li M."/>
            <person name="Ming W."/>
            <person name="Munidasa M."/>
            <person name="Muniz J."/>
            <person name="Nguyen L."/>
            <person name="Hughes D."/>
            <person name="Osuji N."/>
            <person name="Pu L.-L."/>
            <person name="Puazo M."/>
            <person name="Qu C."/>
            <person name="Quiroz J."/>
            <person name="Raj R."/>
            <person name="Weissenberger G."/>
            <person name="Xin Y."/>
            <person name="Zou X."/>
            <person name="Han Y."/>
            <person name="Worley K."/>
            <person name="Muzny D."/>
            <person name="Gibbs R."/>
        </authorList>
    </citation>
    <scope>NUCLEOTIDE SEQUENCE</scope>
    <source>
        <strain evidence="17">Sampled in the wild</strain>
    </source>
</reference>
<organism evidence="17 18">
    <name type="scientific">Ladona fulva</name>
    <name type="common">Scarce chaser dragonfly</name>
    <name type="synonym">Libellula fulva</name>
    <dbReference type="NCBI Taxonomy" id="123851"/>
    <lineage>
        <taxon>Eukaryota</taxon>
        <taxon>Metazoa</taxon>
        <taxon>Ecdysozoa</taxon>
        <taxon>Arthropoda</taxon>
        <taxon>Hexapoda</taxon>
        <taxon>Insecta</taxon>
        <taxon>Pterygota</taxon>
        <taxon>Palaeoptera</taxon>
        <taxon>Odonata</taxon>
        <taxon>Epiprocta</taxon>
        <taxon>Anisoptera</taxon>
        <taxon>Libelluloidea</taxon>
        <taxon>Libellulidae</taxon>
        <taxon>Ladona</taxon>
    </lineage>
</organism>
<dbReference type="FunFam" id="3.30.160.60:FF:000018">
    <property type="entry name" value="Krueppel-like factor 15"/>
    <property type="match status" value="1"/>
</dbReference>
<sequence length="495" mass="54137">MWQDIESVLMEEGHGGEHRFVPSTYLPPPPGASAVPSYPTPNHGRADTTGNNTRYGPEYIDYSYHNFPNHSGVHLHHHHHHQQGHSEESYHNPESTHAPPPPTHQSHQPPPSSQVPGPPAPNLPHPPRPPPQRPPIHMGGSVKNEPSAMGIPCESGITSGASDALSGHSYSSYVGPYSGLTDMKPSVAVETLGARRCDNGSDAGGPGAASAMPVLKQEHGYHHLHGVSSHHYCAGRDIGYPQTSQHPSGVPQELSSAYNGTMTIVQTQVPYGHVSPPSSPDNRQHSHHPPHLHHHPQLHPHQGPHPLRSPFPPPGVPQDVMAMSLQYPGGGGHPHGAAAAAARLAHYSNIRVMTPPSSPHLANLLTHRHHGTAAPHLHPPPPPTQPPFTEPPPKAKRGRRRWGRKKITTHTCTYAGCSKTYTKSSHLKAHLRTHTGEKPYQCSWKGCGWKFARSDELTRHYRKHTGDRPFQCRLCERAFSRSDHLALHMKRHVTV</sequence>
<feature type="region of interest" description="Disordered" evidence="15">
    <location>
        <begin position="13"/>
        <end position="54"/>
    </location>
</feature>
<feature type="compositionally biased region" description="Pro residues" evidence="15">
    <location>
        <begin position="307"/>
        <end position="316"/>
    </location>
</feature>
<feature type="compositionally biased region" description="Pro residues" evidence="15">
    <location>
        <begin position="377"/>
        <end position="392"/>
    </location>
</feature>
<feature type="region of interest" description="Disordered" evidence="15">
    <location>
        <begin position="270"/>
        <end position="336"/>
    </location>
</feature>
<evidence type="ECO:0000256" key="1">
    <source>
        <dbReference type="ARBA" id="ARBA00004123"/>
    </source>
</evidence>
<evidence type="ECO:0000256" key="8">
    <source>
        <dbReference type="ARBA" id="ARBA00022843"/>
    </source>
</evidence>
<dbReference type="SMART" id="SM00355">
    <property type="entry name" value="ZnF_C2H2"/>
    <property type="match status" value="3"/>
</dbReference>
<evidence type="ECO:0000256" key="3">
    <source>
        <dbReference type="ARBA" id="ARBA00022553"/>
    </source>
</evidence>
<dbReference type="GO" id="GO:0008270">
    <property type="term" value="F:zinc ion binding"/>
    <property type="evidence" value="ECO:0007669"/>
    <property type="project" value="UniProtKB-KW"/>
</dbReference>
<dbReference type="PANTHER" id="PTHR23235:SF158">
    <property type="entry name" value="C2H2-TYPE DOMAIN-CONTAINING PROTEIN"/>
    <property type="match status" value="1"/>
</dbReference>
<keyword evidence="12" id="KW-0804">Transcription</keyword>
<keyword evidence="10" id="KW-0238">DNA-binding</keyword>
<feature type="region of interest" description="Disordered" evidence="15">
    <location>
        <begin position="70"/>
        <end position="155"/>
    </location>
</feature>
<evidence type="ECO:0000256" key="6">
    <source>
        <dbReference type="ARBA" id="ARBA00022771"/>
    </source>
</evidence>
<evidence type="ECO:0000313" key="18">
    <source>
        <dbReference type="Proteomes" id="UP000792457"/>
    </source>
</evidence>
<keyword evidence="18" id="KW-1185">Reference proteome</keyword>
<keyword evidence="3" id="KW-0597">Phosphoprotein</keyword>
<dbReference type="GO" id="GO:0005634">
    <property type="term" value="C:nucleus"/>
    <property type="evidence" value="ECO:0007669"/>
    <property type="project" value="UniProtKB-SubCell"/>
</dbReference>
<dbReference type="SUPFAM" id="SSF57667">
    <property type="entry name" value="beta-beta-alpha zinc fingers"/>
    <property type="match status" value="2"/>
</dbReference>
<keyword evidence="11" id="KW-0010">Activator</keyword>
<evidence type="ECO:0000259" key="16">
    <source>
        <dbReference type="PROSITE" id="PS50157"/>
    </source>
</evidence>
<name>A0A8K0K5N2_LADFU</name>
<evidence type="ECO:0000256" key="12">
    <source>
        <dbReference type="ARBA" id="ARBA00023163"/>
    </source>
</evidence>
<keyword evidence="6 14" id="KW-0863">Zinc-finger</keyword>
<evidence type="ECO:0000313" key="17">
    <source>
        <dbReference type="EMBL" id="KAG8228368.1"/>
    </source>
</evidence>
<evidence type="ECO:0000256" key="11">
    <source>
        <dbReference type="ARBA" id="ARBA00023159"/>
    </source>
</evidence>
<feature type="compositionally biased region" description="Basic residues" evidence="15">
    <location>
        <begin position="73"/>
        <end position="83"/>
    </location>
</feature>
<evidence type="ECO:0000256" key="4">
    <source>
        <dbReference type="ARBA" id="ARBA00022723"/>
    </source>
</evidence>
<comment type="caution">
    <text evidence="17">The sequence shown here is derived from an EMBL/GenBank/DDBJ whole genome shotgun (WGS) entry which is preliminary data.</text>
</comment>
<evidence type="ECO:0000256" key="7">
    <source>
        <dbReference type="ARBA" id="ARBA00022833"/>
    </source>
</evidence>
<feature type="compositionally biased region" description="Basic residues" evidence="15">
    <location>
        <begin position="394"/>
        <end position="403"/>
    </location>
</feature>
<keyword evidence="13" id="KW-0539">Nucleus</keyword>
<evidence type="ECO:0000256" key="2">
    <source>
        <dbReference type="ARBA" id="ARBA00006991"/>
    </source>
</evidence>
<dbReference type="Proteomes" id="UP000792457">
    <property type="component" value="Unassembled WGS sequence"/>
</dbReference>
<protein>
    <recommendedName>
        <fullName evidence="16">C2H2-type domain-containing protein</fullName>
    </recommendedName>
</protein>
<dbReference type="EMBL" id="KZ308370">
    <property type="protein sequence ID" value="KAG8228368.1"/>
    <property type="molecule type" value="Genomic_DNA"/>
</dbReference>
<keyword evidence="9" id="KW-0805">Transcription regulation</keyword>
<dbReference type="FunFam" id="3.30.160.60:FF:000624">
    <property type="entry name" value="zinc finger protein 697"/>
    <property type="match status" value="1"/>
</dbReference>
<evidence type="ECO:0000256" key="14">
    <source>
        <dbReference type="PROSITE-ProRule" id="PRU00042"/>
    </source>
</evidence>
<feature type="domain" description="C2H2-type" evidence="16">
    <location>
        <begin position="470"/>
        <end position="495"/>
    </location>
</feature>
<gene>
    <name evidence="17" type="ORF">J437_LFUL008217</name>
</gene>
<dbReference type="InterPro" id="IPR036236">
    <property type="entry name" value="Znf_C2H2_sf"/>
</dbReference>
<evidence type="ECO:0000256" key="15">
    <source>
        <dbReference type="SAM" id="MobiDB-lite"/>
    </source>
</evidence>
<evidence type="ECO:0000256" key="13">
    <source>
        <dbReference type="ARBA" id="ARBA00023242"/>
    </source>
</evidence>
<dbReference type="InterPro" id="IPR013087">
    <property type="entry name" value="Znf_C2H2_type"/>
</dbReference>
<dbReference type="OrthoDB" id="6365676at2759"/>
<keyword evidence="7" id="KW-0862">Zinc</keyword>
<comment type="similarity">
    <text evidence="2">Belongs to the krueppel C2H2-type zinc-finger protein family.</text>
</comment>
<dbReference type="Gene3D" id="3.30.160.60">
    <property type="entry name" value="Classic Zinc Finger"/>
    <property type="match status" value="3"/>
</dbReference>
<keyword evidence="5" id="KW-0677">Repeat</keyword>
<dbReference type="GO" id="GO:0000981">
    <property type="term" value="F:DNA-binding transcription factor activity, RNA polymerase II-specific"/>
    <property type="evidence" value="ECO:0007669"/>
    <property type="project" value="TreeGrafter"/>
</dbReference>
<evidence type="ECO:0000256" key="9">
    <source>
        <dbReference type="ARBA" id="ARBA00023015"/>
    </source>
</evidence>
<feature type="compositionally biased region" description="Basic residues" evidence="15">
    <location>
        <begin position="285"/>
        <end position="298"/>
    </location>
</feature>